<dbReference type="Pfam" id="PF06240">
    <property type="entry name" value="COXG"/>
    <property type="match status" value="1"/>
</dbReference>
<organism evidence="3 4">
    <name type="scientific">Streptosporangium oxazolinicum</name>
    <dbReference type="NCBI Taxonomy" id="909287"/>
    <lineage>
        <taxon>Bacteria</taxon>
        <taxon>Bacillati</taxon>
        <taxon>Actinomycetota</taxon>
        <taxon>Actinomycetes</taxon>
        <taxon>Streptosporangiales</taxon>
        <taxon>Streptosporangiaceae</taxon>
        <taxon>Streptosporangium</taxon>
    </lineage>
</organism>
<protein>
    <recommendedName>
        <fullName evidence="5">Carbon monoxide dehydrogenase</fullName>
    </recommendedName>
</protein>
<keyword evidence="4" id="KW-1185">Reference proteome</keyword>
<accession>A0ABP8A7G2</accession>
<feature type="region of interest" description="Disordered" evidence="1">
    <location>
        <begin position="154"/>
        <end position="351"/>
    </location>
</feature>
<dbReference type="EMBL" id="BAABAQ010000001">
    <property type="protein sequence ID" value="GAA4179144.1"/>
    <property type="molecule type" value="Genomic_DNA"/>
</dbReference>
<keyword evidence="2" id="KW-0472">Membrane</keyword>
<reference evidence="4" key="1">
    <citation type="journal article" date="2019" name="Int. J. Syst. Evol. Microbiol.">
        <title>The Global Catalogue of Microorganisms (GCM) 10K type strain sequencing project: providing services to taxonomists for standard genome sequencing and annotation.</title>
        <authorList>
            <consortium name="The Broad Institute Genomics Platform"/>
            <consortium name="The Broad Institute Genome Sequencing Center for Infectious Disease"/>
            <person name="Wu L."/>
            <person name="Ma J."/>
        </authorList>
    </citation>
    <scope>NUCLEOTIDE SEQUENCE [LARGE SCALE GENOMIC DNA]</scope>
    <source>
        <strain evidence="4">JCM 17388</strain>
    </source>
</reference>
<evidence type="ECO:0000313" key="3">
    <source>
        <dbReference type="EMBL" id="GAA4179144.1"/>
    </source>
</evidence>
<gene>
    <name evidence="3" type="ORF">GCM10022252_00200</name>
</gene>
<dbReference type="InterPro" id="IPR010419">
    <property type="entry name" value="CO_DH_gsu"/>
</dbReference>
<name>A0ABP8A7G2_9ACTN</name>
<evidence type="ECO:0000256" key="1">
    <source>
        <dbReference type="SAM" id="MobiDB-lite"/>
    </source>
</evidence>
<dbReference type="Gene3D" id="3.30.530.20">
    <property type="match status" value="1"/>
</dbReference>
<dbReference type="Proteomes" id="UP001501251">
    <property type="component" value="Unassembled WGS sequence"/>
</dbReference>
<feature type="transmembrane region" description="Helical" evidence="2">
    <location>
        <begin position="370"/>
        <end position="387"/>
    </location>
</feature>
<feature type="compositionally biased region" description="Gly residues" evidence="1">
    <location>
        <begin position="296"/>
        <end position="305"/>
    </location>
</feature>
<feature type="compositionally biased region" description="Polar residues" evidence="1">
    <location>
        <begin position="225"/>
        <end position="248"/>
    </location>
</feature>
<keyword evidence="2" id="KW-1133">Transmembrane helix</keyword>
<sequence length="393" mass="39289">MAMRFEHEFTVPVPVDQVWPVLLDVERIAPCLPGAAVDKVEGDSFTGRMKMKIGPVTVTYQGRVAFEKVDEDTHSMTIRASGKEARGPGTAGATVVARLHPEGRSTRVTVDTSFDVTGRPAQVGRGVMTEVGGKLVDRFAANLSRLLGEGPGVETAAETAGAGGWSAPPKQESAGDVPAISESWGPGPARPAGSESPDELVTGMGPGGAEGDSQRLGSADRDTTTSETTSPGPAGSTASAGSPGTTGSAFPGPAGSTNHGAETEPGTAAPGGADPGAVASGLGGPGGTNLGAAASGLGGPGGPEGLNGPQLPGAPGRHLSAVPTPPGLTIGEEAESRQSHPAGTSRTSLSPDEEALNLLEVAGMPLLKRIAPLVAALASLILVAWLIRRALRR</sequence>
<feature type="compositionally biased region" description="Polar residues" evidence="1">
    <location>
        <begin position="339"/>
        <end position="350"/>
    </location>
</feature>
<dbReference type="SUPFAM" id="SSF55961">
    <property type="entry name" value="Bet v1-like"/>
    <property type="match status" value="1"/>
</dbReference>
<keyword evidence="2" id="KW-0812">Transmembrane</keyword>
<evidence type="ECO:0008006" key="5">
    <source>
        <dbReference type="Google" id="ProtNLM"/>
    </source>
</evidence>
<proteinExistence type="predicted"/>
<dbReference type="InterPro" id="IPR023393">
    <property type="entry name" value="START-like_dom_sf"/>
</dbReference>
<dbReference type="PANTHER" id="PTHR38588">
    <property type="entry name" value="BLL0334 PROTEIN"/>
    <property type="match status" value="1"/>
</dbReference>
<evidence type="ECO:0000313" key="4">
    <source>
        <dbReference type="Proteomes" id="UP001501251"/>
    </source>
</evidence>
<dbReference type="CDD" id="cd07823">
    <property type="entry name" value="SRPBCC_5"/>
    <property type="match status" value="1"/>
</dbReference>
<dbReference type="PANTHER" id="PTHR38588:SF1">
    <property type="entry name" value="BLL0334 PROTEIN"/>
    <property type="match status" value="1"/>
</dbReference>
<feature type="compositionally biased region" description="Low complexity" evidence="1">
    <location>
        <begin position="263"/>
        <end position="280"/>
    </location>
</feature>
<dbReference type="RefSeq" id="WP_344913468.1">
    <property type="nucleotide sequence ID" value="NZ_BAABAQ010000001.1"/>
</dbReference>
<comment type="caution">
    <text evidence="3">The sequence shown here is derived from an EMBL/GenBank/DDBJ whole genome shotgun (WGS) entry which is preliminary data.</text>
</comment>
<evidence type="ECO:0000256" key="2">
    <source>
        <dbReference type="SAM" id="Phobius"/>
    </source>
</evidence>